<dbReference type="PIRSF" id="PIRSF038471">
    <property type="entry name" value="MreC"/>
    <property type="match status" value="1"/>
</dbReference>
<evidence type="ECO:0000256" key="4">
    <source>
        <dbReference type="ARBA" id="ARBA00032089"/>
    </source>
</evidence>
<evidence type="ECO:0000256" key="5">
    <source>
        <dbReference type="PIRNR" id="PIRNR038471"/>
    </source>
</evidence>
<dbReference type="InterPro" id="IPR042177">
    <property type="entry name" value="Cell/Rod_1"/>
</dbReference>
<comment type="similarity">
    <text evidence="1 5">Belongs to the MreC family.</text>
</comment>
<feature type="domain" description="Rod shape-determining protein MreC beta-barrel core" evidence="7">
    <location>
        <begin position="122"/>
        <end position="295"/>
    </location>
</feature>
<dbReference type="InterPro" id="IPR007221">
    <property type="entry name" value="MreC"/>
</dbReference>
<keyword evidence="6" id="KW-0175">Coiled coil</keyword>
<name>A0ABS9MM40_9FIRM</name>
<feature type="coiled-coil region" evidence="6">
    <location>
        <begin position="68"/>
        <end position="95"/>
    </location>
</feature>
<comment type="caution">
    <text evidence="8">The sequence shown here is derived from an EMBL/GenBank/DDBJ whole genome shotgun (WGS) entry which is preliminary data.</text>
</comment>
<proteinExistence type="inferred from homology"/>
<dbReference type="Proteomes" id="UP001298681">
    <property type="component" value="Unassembled WGS sequence"/>
</dbReference>
<reference evidence="8 9" key="1">
    <citation type="submission" date="2022-01" db="EMBL/GenBank/DDBJ databases">
        <title>Collection of gut derived symbiotic bacterial strains cultured from healthy donors.</title>
        <authorList>
            <person name="Lin H."/>
            <person name="Kohout C."/>
            <person name="Waligurski E."/>
            <person name="Pamer E.G."/>
        </authorList>
    </citation>
    <scope>NUCLEOTIDE SEQUENCE [LARGE SCALE GENOMIC DNA]</scope>
    <source>
        <strain evidence="8 9">DFI.7.58</strain>
    </source>
</reference>
<gene>
    <name evidence="8" type="ORF">L0P57_13215</name>
</gene>
<protein>
    <recommendedName>
        <fullName evidence="2 5">Cell shape-determining protein MreC</fullName>
    </recommendedName>
    <alternativeName>
        <fullName evidence="4 5">Cell shape protein MreC</fullName>
    </alternativeName>
</protein>
<dbReference type="Gene3D" id="2.40.10.340">
    <property type="entry name" value="Rod shape-determining protein MreC, domain 1"/>
    <property type="match status" value="1"/>
</dbReference>
<dbReference type="EMBL" id="JAKNHQ010000026">
    <property type="protein sequence ID" value="MCG4611889.1"/>
    <property type="molecule type" value="Genomic_DNA"/>
</dbReference>
<evidence type="ECO:0000256" key="3">
    <source>
        <dbReference type="ARBA" id="ARBA00022960"/>
    </source>
</evidence>
<evidence type="ECO:0000256" key="2">
    <source>
        <dbReference type="ARBA" id="ARBA00013855"/>
    </source>
</evidence>
<evidence type="ECO:0000313" key="8">
    <source>
        <dbReference type="EMBL" id="MCG4611889.1"/>
    </source>
</evidence>
<dbReference type="PANTHER" id="PTHR34138:SF1">
    <property type="entry name" value="CELL SHAPE-DETERMINING PROTEIN MREC"/>
    <property type="match status" value="1"/>
</dbReference>
<comment type="function">
    <text evidence="5">Involved in formation and maintenance of cell shape.</text>
</comment>
<evidence type="ECO:0000259" key="7">
    <source>
        <dbReference type="Pfam" id="PF04085"/>
    </source>
</evidence>
<dbReference type="InterPro" id="IPR055342">
    <property type="entry name" value="MreC_beta-barrel_core"/>
</dbReference>
<keyword evidence="9" id="KW-1185">Reference proteome</keyword>
<dbReference type="PANTHER" id="PTHR34138">
    <property type="entry name" value="CELL SHAPE-DETERMINING PROTEIN MREC"/>
    <property type="match status" value="1"/>
</dbReference>
<dbReference type="RefSeq" id="WP_087235103.1">
    <property type="nucleotide sequence ID" value="NZ_JAKNHQ010000026.1"/>
</dbReference>
<dbReference type="InterPro" id="IPR042175">
    <property type="entry name" value="Cell/Rod_MreC_2"/>
</dbReference>
<sequence length="318" mass="33942">MRDFMHGTSAKVLLAVVFVMLALMLFTATQGGSVVANALGLVATPMQRVSTIITNNAAVAAEPLTYSKEELLEENAALKKEIEELQAKLVNYDQYRIENAQLRKYLELKDENRDFKPVPAAVIGRDPNVLYKFTIDKGTNDGISKNDPVITDAGVVGFISAVNANYSQVTTLLSPDTKIAALVTTEEESGTPVKDSVGALPSIDETEPTLRRDSGVVSTDIKLAEEGLVKLGYLAADTPAKAGDIVTTSGLGGVYPSGLAIGEVVSVQNEEYDVSLYAEVRPFVDVNSVRDVMVITEFEGQGQALDEAFGTSSASEGQ</sequence>
<evidence type="ECO:0000256" key="6">
    <source>
        <dbReference type="SAM" id="Coils"/>
    </source>
</evidence>
<dbReference type="Gene3D" id="2.40.10.350">
    <property type="entry name" value="Rod shape-determining protein MreC, domain 2"/>
    <property type="match status" value="1"/>
</dbReference>
<dbReference type="Pfam" id="PF04085">
    <property type="entry name" value="MreC"/>
    <property type="match status" value="1"/>
</dbReference>
<organism evidence="8 9">
    <name type="scientific">Anaeromassilibacillus senegalensis</name>
    <dbReference type="NCBI Taxonomy" id="1673717"/>
    <lineage>
        <taxon>Bacteria</taxon>
        <taxon>Bacillati</taxon>
        <taxon>Bacillota</taxon>
        <taxon>Clostridia</taxon>
        <taxon>Eubacteriales</taxon>
        <taxon>Acutalibacteraceae</taxon>
        <taxon>Anaeromassilibacillus</taxon>
    </lineage>
</organism>
<evidence type="ECO:0000256" key="1">
    <source>
        <dbReference type="ARBA" id="ARBA00009369"/>
    </source>
</evidence>
<evidence type="ECO:0000313" key="9">
    <source>
        <dbReference type="Proteomes" id="UP001298681"/>
    </source>
</evidence>
<accession>A0ABS9MM40</accession>
<keyword evidence="3 5" id="KW-0133">Cell shape</keyword>